<dbReference type="GO" id="GO:0090391">
    <property type="term" value="P:granum assembly"/>
    <property type="evidence" value="ECO:0007669"/>
    <property type="project" value="InterPro"/>
</dbReference>
<dbReference type="EMBL" id="FO082275">
    <property type="protein sequence ID" value="CCO16080.1"/>
    <property type="molecule type" value="Genomic_DNA"/>
</dbReference>
<dbReference type="PANTHER" id="PTHR47317">
    <property type="entry name" value="PROTEIN LHCP TRANSLOCATION DEFECT"/>
    <property type="match status" value="1"/>
</dbReference>
<evidence type="ECO:0000313" key="2">
    <source>
        <dbReference type="Proteomes" id="UP000198341"/>
    </source>
</evidence>
<protein>
    <submittedName>
        <fullName evidence="1">Uncharacterized protein</fullName>
    </submittedName>
</protein>
<dbReference type="GO" id="GO:0009941">
    <property type="term" value="C:chloroplast envelope"/>
    <property type="evidence" value="ECO:0007669"/>
    <property type="project" value="TreeGrafter"/>
</dbReference>
<sequence length="169" mass="18313">MSTFATMMTSSAVTSSSSIVSSTRKNVNHNNNNNIGKRNLVISRGIFDDIKAQVQSLRPDAKSAGIYGSQGKDDYEDVDVEYYFNYMGLLAVEGTYDRMNALMETGIHPADAILLFASAEGDTPKCTELMEAGANPNAKGLDGVTAIDVAGKNNAEKKEMVLEILQKKY</sequence>
<dbReference type="eggNOG" id="ENOG502RYRG">
    <property type="taxonomic scope" value="Eukaryota"/>
</dbReference>
<keyword evidence="2" id="KW-1185">Reference proteome</keyword>
<dbReference type="InterPro" id="IPR036770">
    <property type="entry name" value="Ankyrin_rpt-contain_sf"/>
</dbReference>
<accession>K8EUE5</accession>
<reference evidence="1 2" key="1">
    <citation type="submission" date="2011-10" db="EMBL/GenBank/DDBJ databases">
        <authorList>
            <person name="Genoscope - CEA"/>
        </authorList>
    </citation>
    <scope>NUCLEOTIDE SEQUENCE [LARGE SCALE GENOMIC DNA]</scope>
    <source>
        <strain evidence="1 2">RCC 1105</strain>
    </source>
</reference>
<dbReference type="PANTHER" id="PTHR47317:SF1">
    <property type="entry name" value="PROTEIN LHCP TRANSLOCATION DEFECT"/>
    <property type="match status" value="1"/>
</dbReference>
<organism evidence="1 2">
    <name type="scientific">Bathycoccus prasinos</name>
    <dbReference type="NCBI Taxonomy" id="41875"/>
    <lineage>
        <taxon>Eukaryota</taxon>
        <taxon>Viridiplantae</taxon>
        <taxon>Chlorophyta</taxon>
        <taxon>Mamiellophyceae</taxon>
        <taxon>Mamiellales</taxon>
        <taxon>Bathycoccaceae</taxon>
        <taxon>Bathycoccus</taxon>
    </lineage>
</organism>
<dbReference type="Proteomes" id="UP000198341">
    <property type="component" value="Chromosome 4"/>
</dbReference>
<dbReference type="STRING" id="41875.K8EUE5"/>
<dbReference type="Gene3D" id="1.25.40.20">
    <property type="entry name" value="Ankyrin repeat-containing domain"/>
    <property type="match status" value="1"/>
</dbReference>
<dbReference type="GeneID" id="19016055"/>
<dbReference type="SUPFAM" id="SSF48403">
    <property type="entry name" value="Ankyrin repeat"/>
    <property type="match status" value="1"/>
</dbReference>
<dbReference type="GO" id="GO:0009570">
    <property type="term" value="C:chloroplast stroma"/>
    <property type="evidence" value="ECO:0007669"/>
    <property type="project" value="InterPro"/>
</dbReference>
<dbReference type="KEGG" id="bpg:Bathy04g00290"/>
<proteinExistence type="predicted"/>
<dbReference type="RefSeq" id="XP_007513555.1">
    <property type="nucleotide sequence ID" value="XM_007513493.1"/>
</dbReference>
<dbReference type="AlphaFoldDB" id="K8EUE5"/>
<gene>
    <name evidence="1" type="ORF">Bathy04g00290</name>
</gene>
<dbReference type="GO" id="GO:0006886">
    <property type="term" value="P:intracellular protein transport"/>
    <property type="evidence" value="ECO:0007669"/>
    <property type="project" value="InterPro"/>
</dbReference>
<dbReference type="InterPro" id="IPR044242">
    <property type="entry name" value="LTD-like"/>
</dbReference>
<evidence type="ECO:0000313" key="1">
    <source>
        <dbReference type="EMBL" id="CCO16080.1"/>
    </source>
</evidence>
<name>K8EUE5_9CHLO</name>
<dbReference type="OrthoDB" id="495235at2759"/>